<gene>
    <name evidence="3" type="ORF">Sradi_3008600</name>
</gene>
<dbReference type="AlphaFoldDB" id="A0AAW2S126"/>
<dbReference type="PANTHER" id="PTHR31286">
    <property type="entry name" value="GLYCINE-RICH CELL WALL STRUCTURAL PROTEIN 1.8-LIKE"/>
    <property type="match status" value="1"/>
</dbReference>
<accession>A0AAW2S126</accession>
<dbReference type="InterPro" id="IPR025558">
    <property type="entry name" value="DUF4283"/>
</dbReference>
<name>A0AAW2S126_SESRA</name>
<feature type="compositionally biased region" description="Polar residues" evidence="1">
    <location>
        <begin position="1"/>
        <end position="17"/>
    </location>
</feature>
<comment type="caution">
    <text evidence="3">The sequence shown here is derived from an EMBL/GenBank/DDBJ whole genome shotgun (WGS) entry which is preliminary data.</text>
</comment>
<proteinExistence type="predicted"/>
<dbReference type="InterPro" id="IPR040256">
    <property type="entry name" value="At4g02000-like"/>
</dbReference>
<feature type="region of interest" description="Disordered" evidence="1">
    <location>
        <begin position="1"/>
        <end position="31"/>
    </location>
</feature>
<reference evidence="3" key="1">
    <citation type="submission" date="2020-06" db="EMBL/GenBank/DDBJ databases">
        <authorList>
            <person name="Li T."/>
            <person name="Hu X."/>
            <person name="Zhang T."/>
            <person name="Song X."/>
            <person name="Zhang H."/>
            <person name="Dai N."/>
            <person name="Sheng W."/>
            <person name="Hou X."/>
            <person name="Wei L."/>
        </authorList>
    </citation>
    <scope>NUCLEOTIDE SEQUENCE</scope>
    <source>
        <strain evidence="3">G02</strain>
        <tissue evidence="3">Leaf</tissue>
    </source>
</reference>
<evidence type="ECO:0000313" key="3">
    <source>
        <dbReference type="EMBL" id="KAL0386143.1"/>
    </source>
</evidence>
<dbReference type="Pfam" id="PF14111">
    <property type="entry name" value="DUF4283"/>
    <property type="match status" value="1"/>
</dbReference>
<protein>
    <recommendedName>
        <fullName evidence="2">DUF4283 domain-containing protein</fullName>
    </recommendedName>
</protein>
<feature type="domain" description="DUF4283" evidence="2">
    <location>
        <begin position="228"/>
        <end position="304"/>
    </location>
</feature>
<dbReference type="PANTHER" id="PTHR31286:SF180">
    <property type="entry name" value="OS10G0362600 PROTEIN"/>
    <property type="match status" value="1"/>
</dbReference>
<organism evidence="3">
    <name type="scientific">Sesamum radiatum</name>
    <name type="common">Black benniseed</name>
    <dbReference type="NCBI Taxonomy" id="300843"/>
    <lineage>
        <taxon>Eukaryota</taxon>
        <taxon>Viridiplantae</taxon>
        <taxon>Streptophyta</taxon>
        <taxon>Embryophyta</taxon>
        <taxon>Tracheophyta</taxon>
        <taxon>Spermatophyta</taxon>
        <taxon>Magnoliopsida</taxon>
        <taxon>eudicotyledons</taxon>
        <taxon>Gunneridae</taxon>
        <taxon>Pentapetalae</taxon>
        <taxon>asterids</taxon>
        <taxon>lamiids</taxon>
        <taxon>Lamiales</taxon>
        <taxon>Pedaliaceae</taxon>
        <taxon>Sesamum</taxon>
    </lineage>
</organism>
<dbReference type="EMBL" id="JACGWJ010000012">
    <property type="protein sequence ID" value="KAL0386143.1"/>
    <property type="molecule type" value="Genomic_DNA"/>
</dbReference>
<evidence type="ECO:0000259" key="2">
    <source>
        <dbReference type="Pfam" id="PF14111"/>
    </source>
</evidence>
<sequence>MDSLSSLSCNPRTNSTVLHLENPSEDDDDGGDRTAVAANIDKQLSEFVNKGFKFAEFHKKASRVIEHGDMNLVAVLNELKCKWEDKFGKDTMMEADHETTSLRATLKPVSEHIVTPFRAPQNHVTSLIDTPVVAGTNKENGENFGENLNKEGQRQNKDKGKTVVHDHDIFVGNIRLTGVASHHENPDPISDGFAKSTRRTLRYVAPDRQSGEVIVTPTLAMIEEGARKWLCTAVGYFLGRKPFFPQFNAYVQSTWPAVREVIATASGFYFIKFNTNVAMDEVIEGGPWLFHGQPIMLQKWEPGMVMRKHLLTNVPVWIKLQHLPTEY</sequence>
<evidence type="ECO:0000256" key="1">
    <source>
        <dbReference type="SAM" id="MobiDB-lite"/>
    </source>
</evidence>
<reference evidence="3" key="2">
    <citation type="journal article" date="2024" name="Plant">
        <title>Genomic evolution and insights into agronomic trait innovations of Sesamum species.</title>
        <authorList>
            <person name="Miao H."/>
            <person name="Wang L."/>
            <person name="Qu L."/>
            <person name="Liu H."/>
            <person name="Sun Y."/>
            <person name="Le M."/>
            <person name="Wang Q."/>
            <person name="Wei S."/>
            <person name="Zheng Y."/>
            <person name="Lin W."/>
            <person name="Duan Y."/>
            <person name="Cao H."/>
            <person name="Xiong S."/>
            <person name="Wang X."/>
            <person name="Wei L."/>
            <person name="Li C."/>
            <person name="Ma Q."/>
            <person name="Ju M."/>
            <person name="Zhao R."/>
            <person name="Li G."/>
            <person name="Mu C."/>
            <person name="Tian Q."/>
            <person name="Mei H."/>
            <person name="Zhang T."/>
            <person name="Gao T."/>
            <person name="Zhang H."/>
        </authorList>
    </citation>
    <scope>NUCLEOTIDE SEQUENCE</scope>
    <source>
        <strain evidence="3">G02</strain>
    </source>
</reference>